<dbReference type="PANTHER" id="PTHR30087:SF1">
    <property type="entry name" value="HYPOTHETICAL CYTOSOLIC PROTEIN"/>
    <property type="match status" value="1"/>
</dbReference>
<evidence type="ECO:0000313" key="1">
    <source>
        <dbReference type="EMBL" id="APG25519.1"/>
    </source>
</evidence>
<dbReference type="AlphaFoldDB" id="A0A1L3GI00"/>
<accession>A0A1L3GI00</accession>
<sequence>MKPQAILVSACLLGLPTRYDGRAKHNQKALDYLRQCGMIPVPVCPEQLAGLATPRPMTFFACGDGTDVLDGSGNLINENRIEMSRLFIQGATRTLEIARLAGCQQALFKDGSPSCGVHRICRNGARVAGKGVTSALLQRSGLRVFSEEDL</sequence>
<keyword evidence="2" id="KW-1185">Reference proteome</keyword>
<dbReference type="KEGG" id="pace:A6070_05180"/>
<proteinExistence type="predicted"/>
<dbReference type="InterPro" id="IPR007553">
    <property type="entry name" value="2-thiour_desulf"/>
</dbReference>
<dbReference type="OrthoDB" id="495783at2"/>
<reference evidence="1 2" key="1">
    <citation type="journal article" date="2017" name="Genome Announc.">
        <title>Complete Genome Sequences of Two Acetylene-Fermenting Pelobacter acetylenicus Strains.</title>
        <authorList>
            <person name="Sutton J.M."/>
            <person name="Baesman S.M."/>
            <person name="Fierst J.L."/>
            <person name="Poret-Peterson A.T."/>
            <person name="Oremland R.S."/>
            <person name="Dunlap D.S."/>
            <person name="Akob D.M."/>
        </authorList>
    </citation>
    <scope>NUCLEOTIDE SEQUENCE [LARGE SCALE GENOMIC DNA]</scope>
    <source>
        <strain evidence="1 2">DSM 3247</strain>
    </source>
</reference>
<dbReference type="Pfam" id="PF04463">
    <property type="entry name" value="2-thiour_desulf"/>
    <property type="match status" value="1"/>
</dbReference>
<dbReference type="Proteomes" id="UP000182264">
    <property type="component" value="Chromosome"/>
</dbReference>
<dbReference type="EMBL" id="CP015518">
    <property type="protein sequence ID" value="APG25519.1"/>
    <property type="molecule type" value="Genomic_DNA"/>
</dbReference>
<name>A0A1L3GI00_SYNAC</name>
<gene>
    <name evidence="1" type="ORF">A7E75_11170</name>
</gene>
<dbReference type="RefSeq" id="WP_072287360.1">
    <property type="nucleotide sequence ID" value="NZ_CP015455.1"/>
</dbReference>
<organism evidence="1 2">
    <name type="scientific">Syntrophotalea acetylenica</name>
    <name type="common">Pelobacter acetylenicus</name>
    <dbReference type="NCBI Taxonomy" id="29542"/>
    <lineage>
        <taxon>Bacteria</taxon>
        <taxon>Pseudomonadati</taxon>
        <taxon>Thermodesulfobacteriota</taxon>
        <taxon>Desulfuromonadia</taxon>
        <taxon>Desulfuromonadales</taxon>
        <taxon>Syntrophotaleaceae</taxon>
        <taxon>Syntrophotalea</taxon>
    </lineage>
</organism>
<dbReference type="PANTHER" id="PTHR30087">
    <property type="entry name" value="INNER MEMBRANE PROTEIN"/>
    <property type="match status" value="1"/>
</dbReference>
<dbReference type="STRING" id="29542.A6070_05180"/>
<protein>
    <submittedName>
        <fullName evidence="1">Uncharacterized protein</fullName>
    </submittedName>
</protein>
<evidence type="ECO:0000313" key="2">
    <source>
        <dbReference type="Proteomes" id="UP000182264"/>
    </source>
</evidence>